<proteinExistence type="predicted"/>
<name>A0A7X3FJ18_9BACL</name>
<dbReference type="EMBL" id="RHLK01000007">
    <property type="protein sequence ID" value="MVP00635.1"/>
    <property type="molecule type" value="Genomic_DNA"/>
</dbReference>
<dbReference type="SUPFAM" id="SSF52833">
    <property type="entry name" value="Thioredoxin-like"/>
    <property type="match status" value="1"/>
</dbReference>
<dbReference type="CDD" id="cd02947">
    <property type="entry name" value="TRX_family"/>
    <property type="match status" value="1"/>
</dbReference>
<dbReference type="OrthoDB" id="411356at2"/>
<dbReference type="RefSeq" id="WP_157336340.1">
    <property type="nucleotide sequence ID" value="NZ_RHLK01000007.1"/>
</dbReference>
<keyword evidence="2" id="KW-1185">Reference proteome</keyword>
<comment type="caution">
    <text evidence="1">The sequence shown here is derived from an EMBL/GenBank/DDBJ whole genome shotgun (WGS) entry which is preliminary data.</text>
</comment>
<dbReference type="Proteomes" id="UP000490800">
    <property type="component" value="Unassembled WGS sequence"/>
</dbReference>
<organism evidence="1 2">
    <name type="scientific">Paenibacillus lutrae</name>
    <dbReference type="NCBI Taxonomy" id="2078573"/>
    <lineage>
        <taxon>Bacteria</taxon>
        <taxon>Bacillati</taxon>
        <taxon>Bacillota</taxon>
        <taxon>Bacilli</taxon>
        <taxon>Bacillales</taxon>
        <taxon>Paenibacillaceae</taxon>
        <taxon>Paenibacillus</taxon>
    </lineage>
</organism>
<dbReference type="AlphaFoldDB" id="A0A7X3FJ18"/>
<protein>
    <submittedName>
        <fullName evidence="1">Thioredoxin</fullName>
    </submittedName>
</protein>
<gene>
    <name evidence="1" type="ORF">EDM21_14075</name>
</gene>
<evidence type="ECO:0000313" key="1">
    <source>
        <dbReference type="EMBL" id="MVP00635.1"/>
    </source>
</evidence>
<accession>A0A7X3FJ18</accession>
<evidence type="ECO:0000313" key="2">
    <source>
        <dbReference type="Proteomes" id="UP000490800"/>
    </source>
</evidence>
<reference evidence="1 2" key="1">
    <citation type="journal article" date="2019" name="Microorganisms">
        <title>Paenibacillus lutrae sp. nov., A Chitinolytic Species Isolated from A River Otter in Castril Natural Park, Granada, Spain.</title>
        <authorList>
            <person name="Rodriguez M."/>
            <person name="Reina J.C."/>
            <person name="Bejar V."/>
            <person name="Llamas I."/>
        </authorList>
    </citation>
    <scope>NUCLEOTIDE SEQUENCE [LARGE SCALE GENOMIC DNA]</scope>
    <source>
        <strain evidence="1 2">N10</strain>
    </source>
</reference>
<dbReference type="Gene3D" id="3.40.30.10">
    <property type="entry name" value="Glutaredoxin"/>
    <property type="match status" value="1"/>
</dbReference>
<dbReference type="InterPro" id="IPR036249">
    <property type="entry name" value="Thioredoxin-like_sf"/>
</dbReference>
<sequence length="109" mass="12213">MQKLMSLNEVKQVVREKPLVLMVIKTGQCGVCESVQAKVAVMLESHADIMGIYVYMEDAPDAASEYLALAAPTVLLFYEGKEVYRAARFVRFDELEYVLAQYEEALGEG</sequence>